<sequence length="89" mass="9917">MNAVSQSSHSSSSVTCIISSTCSFILHFFVQLFPVSTLRLHPLNIHLAFIHSTSTLPSFTQHPPCLYPLSVHLAFHTPDVHHRHPGHLL</sequence>
<reference evidence="2" key="1">
    <citation type="submission" date="2023-11" db="EMBL/GenBank/DDBJ databases">
        <title>Genome assemblies of two species of porcelain crab, Petrolisthes cinctipes and Petrolisthes manimaculis (Anomura: Porcellanidae).</title>
        <authorList>
            <person name="Angst P."/>
        </authorList>
    </citation>
    <scope>NUCLEOTIDE SEQUENCE</scope>
    <source>
        <strain evidence="2">PB745_02</strain>
        <tissue evidence="2">Gill</tissue>
    </source>
</reference>
<protein>
    <submittedName>
        <fullName evidence="2">Uncharacterized protein</fullName>
    </submittedName>
</protein>
<dbReference type="Proteomes" id="UP001292094">
    <property type="component" value="Unassembled WGS sequence"/>
</dbReference>
<feature type="transmembrane region" description="Helical" evidence="1">
    <location>
        <begin position="12"/>
        <end position="33"/>
    </location>
</feature>
<evidence type="ECO:0000313" key="3">
    <source>
        <dbReference type="Proteomes" id="UP001292094"/>
    </source>
</evidence>
<keyword evidence="1" id="KW-1133">Transmembrane helix</keyword>
<comment type="caution">
    <text evidence="2">The sequence shown here is derived from an EMBL/GenBank/DDBJ whole genome shotgun (WGS) entry which is preliminary data.</text>
</comment>
<proteinExistence type="predicted"/>
<evidence type="ECO:0000313" key="2">
    <source>
        <dbReference type="EMBL" id="KAK4320396.1"/>
    </source>
</evidence>
<evidence type="ECO:0000256" key="1">
    <source>
        <dbReference type="SAM" id="Phobius"/>
    </source>
</evidence>
<dbReference type="EMBL" id="JAWZYT010000672">
    <property type="protein sequence ID" value="KAK4320396.1"/>
    <property type="molecule type" value="Genomic_DNA"/>
</dbReference>
<name>A0AAE1Q691_9EUCA</name>
<gene>
    <name evidence="2" type="ORF">Pmani_008747</name>
</gene>
<keyword evidence="3" id="KW-1185">Reference proteome</keyword>
<organism evidence="2 3">
    <name type="scientific">Petrolisthes manimaculis</name>
    <dbReference type="NCBI Taxonomy" id="1843537"/>
    <lineage>
        <taxon>Eukaryota</taxon>
        <taxon>Metazoa</taxon>
        <taxon>Ecdysozoa</taxon>
        <taxon>Arthropoda</taxon>
        <taxon>Crustacea</taxon>
        <taxon>Multicrustacea</taxon>
        <taxon>Malacostraca</taxon>
        <taxon>Eumalacostraca</taxon>
        <taxon>Eucarida</taxon>
        <taxon>Decapoda</taxon>
        <taxon>Pleocyemata</taxon>
        <taxon>Anomura</taxon>
        <taxon>Galatheoidea</taxon>
        <taxon>Porcellanidae</taxon>
        <taxon>Petrolisthes</taxon>
    </lineage>
</organism>
<keyword evidence="1" id="KW-0472">Membrane</keyword>
<accession>A0AAE1Q691</accession>
<keyword evidence="1" id="KW-0812">Transmembrane</keyword>
<dbReference type="AlphaFoldDB" id="A0AAE1Q691"/>